<dbReference type="Pfam" id="PF02518">
    <property type="entry name" value="HATPase_c"/>
    <property type="match status" value="1"/>
</dbReference>
<comment type="catalytic activity">
    <reaction evidence="1">
        <text>ATP + protein L-histidine = ADP + protein N-phospho-L-histidine.</text>
        <dbReference type="EC" id="2.7.13.3"/>
    </reaction>
</comment>
<dbReference type="Pfam" id="PF13185">
    <property type="entry name" value="GAF_2"/>
    <property type="match status" value="1"/>
</dbReference>
<dbReference type="Gene3D" id="3.30.565.10">
    <property type="entry name" value="Histidine kinase-like ATPase, C-terminal domain"/>
    <property type="match status" value="1"/>
</dbReference>
<evidence type="ECO:0000256" key="4">
    <source>
        <dbReference type="ARBA" id="ARBA00022679"/>
    </source>
</evidence>
<gene>
    <name evidence="10" type="primary">kinE_2</name>
    <name evidence="10" type="ORF">MBHS_03941</name>
</gene>
<proteinExistence type="predicted"/>
<dbReference type="GO" id="GO:0004673">
    <property type="term" value="F:protein histidine kinase activity"/>
    <property type="evidence" value="ECO:0007669"/>
    <property type="project" value="UniProtKB-EC"/>
</dbReference>
<dbReference type="EMBL" id="FMSV02000543">
    <property type="protein sequence ID" value="SEH08053.1"/>
    <property type="molecule type" value="Genomic_DNA"/>
</dbReference>
<feature type="domain" description="Histidine kinase" evidence="9">
    <location>
        <begin position="277"/>
        <end position="491"/>
    </location>
</feature>
<dbReference type="InterPro" id="IPR029016">
    <property type="entry name" value="GAF-like_dom_sf"/>
</dbReference>
<organism evidence="10 11">
    <name type="scientific">Candidatus Venteria ishoeyi</name>
    <dbReference type="NCBI Taxonomy" id="1899563"/>
    <lineage>
        <taxon>Bacteria</taxon>
        <taxon>Pseudomonadati</taxon>
        <taxon>Pseudomonadota</taxon>
        <taxon>Gammaproteobacteria</taxon>
        <taxon>Thiotrichales</taxon>
        <taxon>Thiotrichaceae</taxon>
        <taxon>Venteria</taxon>
    </lineage>
</organism>
<keyword evidence="5" id="KW-0547">Nucleotide-binding</keyword>
<keyword evidence="8" id="KW-0902">Two-component regulatory system</keyword>
<dbReference type="GO" id="GO:0005524">
    <property type="term" value="F:ATP binding"/>
    <property type="evidence" value="ECO:0007669"/>
    <property type="project" value="UniProtKB-KW"/>
</dbReference>
<evidence type="ECO:0000256" key="1">
    <source>
        <dbReference type="ARBA" id="ARBA00000085"/>
    </source>
</evidence>
<accession>A0A1H6FEH9</accession>
<dbReference type="Proteomes" id="UP000236724">
    <property type="component" value="Unassembled WGS sequence"/>
</dbReference>
<evidence type="ECO:0000259" key="9">
    <source>
        <dbReference type="PROSITE" id="PS50109"/>
    </source>
</evidence>
<name>A0A1H6FEH9_9GAMM</name>
<evidence type="ECO:0000313" key="11">
    <source>
        <dbReference type="Proteomes" id="UP000236724"/>
    </source>
</evidence>
<evidence type="ECO:0000256" key="8">
    <source>
        <dbReference type="ARBA" id="ARBA00023012"/>
    </source>
</evidence>
<dbReference type="PANTHER" id="PTHR43065">
    <property type="entry name" value="SENSOR HISTIDINE KINASE"/>
    <property type="match status" value="1"/>
</dbReference>
<evidence type="ECO:0000256" key="3">
    <source>
        <dbReference type="ARBA" id="ARBA00022553"/>
    </source>
</evidence>
<dbReference type="InterPro" id="IPR005467">
    <property type="entry name" value="His_kinase_dom"/>
</dbReference>
<dbReference type="SUPFAM" id="SSF55874">
    <property type="entry name" value="ATPase domain of HSP90 chaperone/DNA topoisomerase II/histidine kinase"/>
    <property type="match status" value="1"/>
</dbReference>
<keyword evidence="6 10" id="KW-0418">Kinase</keyword>
<dbReference type="GO" id="GO:0000160">
    <property type="term" value="P:phosphorelay signal transduction system"/>
    <property type="evidence" value="ECO:0007669"/>
    <property type="project" value="UniProtKB-KW"/>
</dbReference>
<dbReference type="SMART" id="SM00065">
    <property type="entry name" value="GAF"/>
    <property type="match status" value="1"/>
</dbReference>
<evidence type="ECO:0000256" key="2">
    <source>
        <dbReference type="ARBA" id="ARBA00012438"/>
    </source>
</evidence>
<dbReference type="PRINTS" id="PR00344">
    <property type="entry name" value="BCTRLSENSOR"/>
</dbReference>
<dbReference type="EC" id="2.7.13.3" evidence="2"/>
<dbReference type="PROSITE" id="PS50109">
    <property type="entry name" value="HIS_KIN"/>
    <property type="match status" value="1"/>
</dbReference>
<keyword evidence="4 10" id="KW-0808">Transferase</keyword>
<dbReference type="SUPFAM" id="SSF55781">
    <property type="entry name" value="GAF domain-like"/>
    <property type="match status" value="2"/>
</dbReference>
<dbReference type="InterPro" id="IPR036890">
    <property type="entry name" value="HATPase_C_sf"/>
</dbReference>
<dbReference type="InterPro" id="IPR003018">
    <property type="entry name" value="GAF"/>
</dbReference>
<dbReference type="PANTHER" id="PTHR43065:SF10">
    <property type="entry name" value="PEROXIDE STRESS-ACTIVATED HISTIDINE KINASE MAK3"/>
    <property type="match status" value="1"/>
</dbReference>
<keyword evidence="7" id="KW-0067">ATP-binding</keyword>
<evidence type="ECO:0000256" key="5">
    <source>
        <dbReference type="ARBA" id="ARBA00022741"/>
    </source>
</evidence>
<evidence type="ECO:0000313" key="10">
    <source>
        <dbReference type="EMBL" id="SEH08053.1"/>
    </source>
</evidence>
<sequence length="491" mass="54388">MQLIQRGENLFAQNVIDNVTVQAWLASKQEAGYTESFTERENIKAMAAILLKVSTETVGVMFINYRRPHQFSDEERQYIDILASAAAFSIKNRRVVEILKTGDQEIVNLDINKLLELIVHDGMQLTNADAGEFWQVDPVEEELVLKVAYRHIHESNIKNNAQHAKTKCLKFDQGISGWVVTHAESQLVNDVSVDKRYIECVGHVTSELCVPLLDSDNTVLGVLNVESYNKEIGFDARHQFMLETLAVKAVIGLRNAAAQKKQVSTETMAALGDLAGQLVHKVNNQIGAIKLNAQELAVSPDADTASELAQEIVELSFSILGDVDYLNSWVLGEPAALAALTNKIDLAEVLQNAVASLHKIEHVTIMNKLTSDLFFVNAGEQQLKGVFYNLLQNALDAMPEGGELIITGEEVVHSQQNWIKIHLQDTGTGIAEDKLDTIFERGFSSKRELKQGLGFGLWWSHTYIERMGGKLTVKSTLDQGSTFTVTLKATS</sequence>
<keyword evidence="3" id="KW-0597">Phosphoprotein</keyword>
<keyword evidence="11" id="KW-1185">Reference proteome</keyword>
<dbReference type="InterPro" id="IPR004358">
    <property type="entry name" value="Sig_transdc_His_kin-like_C"/>
</dbReference>
<protein>
    <recommendedName>
        <fullName evidence="2">histidine kinase</fullName>
        <ecNumber evidence="2">2.7.13.3</ecNumber>
    </recommendedName>
</protein>
<dbReference type="RefSeq" id="WP_177428600.1">
    <property type="nucleotide sequence ID" value="NZ_FMSV02000543.1"/>
</dbReference>
<dbReference type="SMART" id="SM00387">
    <property type="entry name" value="HATPase_c"/>
    <property type="match status" value="1"/>
</dbReference>
<dbReference type="Gene3D" id="3.30.450.40">
    <property type="match status" value="2"/>
</dbReference>
<dbReference type="AlphaFoldDB" id="A0A1H6FEH9"/>
<reference evidence="10 11" key="1">
    <citation type="submission" date="2016-10" db="EMBL/GenBank/DDBJ databases">
        <authorList>
            <person name="de Groot N.N."/>
        </authorList>
    </citation>
    <scope>NUCLEOTIDE SEQUENCE [LARGE SCALE GENOMIC DNA]</scope>
    <source>
        <strain evidence="10">MBHS1</strain>
    </source>
</reference>
<evidence type="ECO:0000256" key="7">
    <source>
        <dbReference type="ARBA" id="ARBA00022840"/>
    </source>
</evidence>
<evidence type="ECO:0000256" key="6">
    <source>
        <dbReference type="ARBA" id="ARBA00022777"/>
    </source>
</evidence>
<dbReference type="InterPro" id="IPR003594">
    <property type="entry name" value="HATPase_dom"/>
</dbReference>